<dbReference type="InterPro" id="IPR021536">
    <property type="entry name" value="DNA_ligase_IV_dom"/>
</dbReference>
<dbReference type="OrthoDB" id="151490at2759"/>
<dbReference type="PANTHER" id="PTHR45997">
    <property type="entry name" value="DNA LIGASE 4"/>
    <property type="match status" value="1"/>
</dbReference>
<dbReference type="GO" id="GO:0003910">
    <property type="term" value="F:DNA ligase (ATP) activity"/>
    <property type="evidence" value="ECO:0007669"/>
    <property type="project" value="InterPro"/>
</dbReference>
<dbReference type="Pfam" id="PF11411">
    <property type="entry name" value="DNA_ligase_IV"/>
    <property type="match status" value="1"/>
</dbReference>
<dbReference type="FunCoup" id="E2BTB8">
    <property type="interactions" value="882"/>
</dbReference>
<dbReference type="GO" id="GO:0005958">
    <property type="term" value="C:DNA-dependent protein kinase-DNA ligase 4 complex"/>
    <property type="evidence" value="ECO:0007669"/>
    <property type="project" value="TreeGrafter"/>
</dbReference>
<dbReference type="Gene3D" id="3.40.50.10190">
    <property type="entry name" value="BRCT domain"/>
    <property type="match status" value="1"/>
</dbReference>
<dbReference type="Gene3D" id="3.30.470.30">
    <property type="entry name" value="DNA ligase/mRNA capping enzyme"/>
    <property type="match status" value="1"/>
</dbReference>
<dbReference type="Pfam" id="PF04675">
    <property type="entry name" value="DNA_ligase_A_N"/>
    <property type="match status" value="1"/>
</dbReference>
<dbReference type="Pfam" id="PF04679">
    <property type="entry name" value="DNA_ligase_A_C"/>
    <property type="match status" value="1"/>
</dbReference>
<evidence type="ECO:0000259" key="16">
    <source>
        <dbReference type="PROSITE" id="PS50160"/>
    </source>
</evidence>
<evidence type="ECO:0000256" key="9">
    <source>
        <dbReference type="ARBA" id="ARBA00022840"/>
    </source>
</evidence>
<evidence type="ECO:0000256" key="6">
    <source>
        <dbReference type="ARBA" id="ARBA00022737"/>
    </source>
</evidence>
<evidence type="ECO:0000256" key="10">
    <source>
        <dbReference type="ARBA" id="ARBA00022842"/>
    </source>
</evidence>
<organism evidence="19">
    <name type="scientific">Harpegnathos saltator</name>
    <name type="common">Jerdon's jumping ant</name>
    <dbReference type="NCBI Taxonomy" id="610380"/>
    <lineage>
        <taxon>Eukaryota</taxon>
        <taxon>Metazoa</taxon>
        <taxon>Ecdysozoa</taxon>
        <taxon>Arthropoda</taxon>
        <taxon>Hexapoda</taxon>
        <taxon>Insecta</taxon>
        <taxon>Pterygota</taxon>
        <taxon>Neoptera</taxon>
        <taxon>Endopterygota</taxon>
        <taxon>Hymenoptera</taxon>
        <taxon>Apocrita</taxon>
        <taxon>Aculeata</taxon>
        <taxon>Formicoidea</taxon>
        <taxon>Formicidae</taxon>
        <taxon>Ponerinae</taxon>
        <taxon>Ponerini</taxon>
        <taxon>Harpegnathos</taxon>
    </lineage>
</organism>
<gene>
    <name evidence="18" type="ORF">EAI_05786</name>
</gene>
<dbReference type="InterPro" id="IPR001357">
    <property type="entry name" value="BRCT_dom"/>
</dbReference>
<evidence type="ECO:0000256" key="15">
    <source>
        <dbReference type="ARBA" id="ARBA00031942"/>
    </source>
</evidence>
<keyword evidence="11" id="KW-0233">DNA recombination</keyword>
<comment type="subcellular location">
    <subcellularLocation>
        <location evidence="2">Nucleus</location>
    </subcellularLocation>
</comment>
<dbReference type="OMA" id="IMLQHRT"/>
<dbReference type="AlphaFoldDB" id="E2BTB8"/>
<dbReference type="STRING" id="610380.E2BTB8"/>
<keyword evidence="12" id="KW-0234">DNA repair</keyword>
<keyword evidence="7" id="KW-0547">Nucleotide-binding</keyword>
<dbReference type="PROSITE" id="PS50172">
    <property type="entry name" value="BRCT"/>
    <property type="match status" value="1"/>
</dbReference>
<evidence type="ECO:0000256" key="12">
    <source>
        <dbReference type="ARBA" id="ARBA00023204"/>
    </source>
</evidence>
<evidence type="ECO:0000256" key="14">
    <source>
        <dbReference type="ARBA" id="ARBA00030676"/>
    </source>
</evidence>
<feature type="domain" description="BRCT" evidence="17">
    <location>
        <begin position="649"/>
        <end position="723"/>
    </location>
</feature>
<dbReference type="InterPro" id="IPR012310">
    <property type="entry name" value="DNA_ligase_ATP-dep_cent"/>
</dbReference>
<dbReference type="SUPFAM" id="SSF50249">
    <property type="entry name" value="Nucleic acid-binding proteins"/>
    <property type="match status" value="1"/>
</dbReference>
<keyword evidence="8" id="KW-0227">DNA damage</keyword>
<dbReference type="GO" id="GO:0046872">
    <property type="term" value="F:metal ion binding"/>
    <property type="evidence" value="ECO:0007669"/>
    <property type="project" value="UniProtKB-KW"/>
</dbReference>
<dbReference type="PROSITE" id="PS50160">
    <property type="entry name" value="DNA_LIGASE_A3"/>
    <property type="match status" value="1"/>
</dbReference>
<evidence type="ECO:0000256" key="11">
    <source>
        <dbReference type="ARBA" id="ARBA00023172"/>
    </source>
</evidence>
<dbReference type="Gene3D" id="1.10.3260.10">
    <property type="entry name" value="DNA ligase, ATP-dependent, N-terminal domain"/>
    <property type="match status" value="1"/>
</dbReference>
<keyword evidence="4 18" id="KW-0436">Ligase</keyword>
<dbReference type="GO" id="GO:0003677">
    <property type="term" value="F:DNA binding"/>
    <property type="evidence" value="ECO:0007669"/>
    <property type="project" value="InterPro"/>
</dbReference>
<dbReference type="InterPro" id="IPR012308">
    <property type="entry name" value="DNA_ligase_ATP-dep_N"/>
</dbReference>
<accession>E2BTB8</accession>
<dbReference type="Proteomes" id="UP000008237">
    <property type="component" value="Unassembled WGS sequence"/>
</dbReference>
<evidence type="ECO:0000256" key="1">
    <source>
        <dbReference type="ARBA" id="ARBA00001946"/>
    </source>
</evidence>
<evidence type="ECO:0000256" key="13">
    <source>
        <dbReference type="ARBA" id="ARBA00023242"/>
    </source>
</evidence>
<evidence type="ECO:0000259" key="17">
    <source>
        <dbReference type="PROSITE" id="PS50172"/>
    </source>
</evidence>
<dbReference type="CDD" id="cd07903">
    <property type="entry name" value="Adenylation_DNA_ligase_IV"/>
    <property type="match status" value="1"/>
</dbReference>
<dbReference type="InterPro" id="IPR029710">
    <property type="entry name" value="LIG4"/>
</dbReference>
<keyword evidence="19" id="KW-1185">Reference proteome</keyword>
<dbReference type="SUPFAM" id="SSF52113">
    <property type="entry name" value="BRCT domain"/>
    <property type="match status" value="1"/>
</dbReference>
<evidence type="ECO:0000256" key="3">
    <source>
        <dbReference type="ARBA" id="ARBA00007572"/>
    </source>
</evidence>
<name>E2BTB8_HARSA</name>
<proteinExistence type="inferred from homology"/>
<dbReference type="InterPro" id="IPR044125">
    <property type="entry name" value="Adenylation_DNA_ligase_IV"/>
</dbReference>
<keyword evidence="5" id="KW-0479">Metal-binding</keyword>
<dbReference type="PANTHER" id="PTHR45997:SF1">
    <property type="entry name" value="DNA LIGASE 4"/>
    <property type="match status" value="1"/>
</dbReference>
<dbReference type="Pfam" id="PF00533">
    <property type="entry name" value="BRCT"/>
    <property type="match status" value="1"/>
</dbReference>
<dbReference type="Gene3D" id="2.40.50.140">
    <property type="entry name" value="Nucleic acid-binding proteins"/>
    <property type="match status" value="1"/>
</dbReference>
<comment type="cofactor">
    <cofactor evidence="1">
        <name>Mg(2+)</name>
        <dbReference type="ChEBI" id="CHEBI:18420"/>
    </cofactor>
</comment>
<dbReference type="GO" id="GO:0032807">
    <property type="term" value="C:DNA ligase IV complex"/>
    <property type="evidence" value="ECO:0007669"/>
    <property type="project" value="TreeGrafter"/>
</dbReference>
<dbReference type="EMBL" id="GL450389">
    <property type="protein sequence ID" value="EFN81039.1"/>
    <property type="molecule type" value="Genomic_DNA"/>
</dbReference>
<dbReference type="GO" id="GO:0006303">
    <property type="term" value="P:double-strand break repair via nonhomologous end joining"/>
    <property type="evidence" value="ECO:0007669"/>
    <property type="project" value="TreeGrafter"/>
</dbReference>
<keyword evidence="13" id="KW-0539">Nucleus</keyword>
<protein>
    <recommendedName>
        <fullName evidence="15">DNA ligase IV</fullName>
    </recommendedName>
    <alternativeName>
        <fullName evidence="14">Polydeoxyribonucleotide synthase [ATP] 4</fullName>
    </alternativeName>
</protein>
<dbReference type="InterPro" id="IPR012340">
    <property type="entry name" value="NA-bd_OB-fold"/>
</dbReference>
<evidence type="ECO:0000313" key="19">
    <source>
        <dbReference type="Proteomes" id="UP000008237"/>
    </source>
</evidence>
<dbReference type="InterPro" id="IPR036599">
    <property type="entry name" value="DNA_ligase_N_sf"/>
</dbReference>
<evidence type="ECO:0000313" key="18">
    <source>
        <dbReference type="EMBL" id="EFN81039.1"/>
    </source>
</evidence>
<keyword evidence="6" id="KW-0677">Repeat</keyword>
<feature type="domain" description="ATP-dependent DNA ligase family profile" evidence="16">
    <location>
        <begin position="354"/>
        <end position="482"/>
    </location>
</feature>
<keyword evidence="10" id="KW-0460">Magnesium</keyword>
<reference evidence="18 19" key="1">
    <citation type="journal article" date="2010" name="Science">
        <title>Genomic comparison of the ants Camponotus floridanus and Harpegnathos saltator.</title>
        <authorList>
            <person name="Bonasio R."/>
            <person name="Zhang G."/>
            <person name="Ye C."/>
            <person name="Mutti N.S."/>
            <person name="Fang X."/>
            <person name="Qin N."/>
            <person name="Donahue G."/>
            <person name="Yang P."/>
            <person name="Li Q."/>
            <person name="Li C."/>
            <person name="Zhang P."/>
            <person name="Huang Z."/>
            <person name="Berger S.L."/>
            <person name="Reinberg D."/>
            <person name="Wang J."/>
            <person name="Liebig J."/>
        </authorList>
    </citation>
    <scope>NUCLEOTIDE SEQUENCE [LARGE SCALE GENOMIC DNA]</scope>
    <source>
        <strain evidence="18 19">R22 G/1</strain>
    </source>
</reference>
<evidence type="ECO:0000256" key="8">
    <source>
        <dbReference type="ARBA" id="ARBA00022763"/>
    </source>
</evidence>
<dbReference type="InterPro" id="IPR036420">
    <property type="entry name" value="BRCT_dom_sf"/>
</dbReference>
<evidence type="ECO:0000256" key="2">
    <source>
        <dbReference type="ARBA" id="ARBA00004123"/>
    </source>
</evidence>
<dbReference type="GO" id="GO:0005524">
    <property type="term" value="F:ATP binding"/>
    <property type="evidence" value="ECO:0007669"/>
    <property type="project" value="UniProtKB-KW"/>
</dbReference>
<keyword evidence="9" id="KW-0067">ATP-binding</keyword>
<evidence type="ECO:0000256" key="4">
    <source>
        <dbReference type="ARBA" id="ARBA00022598"/>
    </source>
</evidence>
<evidence type="ECO:0000256" key="5">
    <source>
        <dbReference type="ARBA" id="ARBA00022723"/>
    </source>
</evidence>
<dbReference type="Pfam" id="PF01068">
    <property type="entry name" value="DNA_ligase_A_M"/>
    <property type="match status" value="1"/>
</dbReference>
<dbReference type="InParanoid" id="E2BTB8"/>
<dbReference type="InterPro" id="IPR012309">
    <property type="entry name" value="DNA_ligase_ATP-dep_C"/>
</dbReference>
<comment type="similarity">
    <text evidence="3">Belongs to the ATP-dependent DNA ligase family.</text>
</comment>
<dbReference type="SUPFAM" id="SSF56091">
    <property type="entry name" value="DNA ligase/mRNA capping enzyme, catalytic domain"/>
    <property type="match status" value="1"/>
</dbReference>
<evidence type="ECO:0000256" key="7">
    <source>
        <dbReference type="ARBA" id="ARBA00022741"/>
    </source>
</evidence>
<sequence length="806" mass="93542">MDTQIEDFMEFTHLCEFFEKVRTSRIKKEKIEILKTFFNQYRNNASKVQNTHGGNLDEIMYPILRLILPKYYSIKDYDSRKKETKHSLTILYANVCQLSKQSDDYKALVNSRNLTSDKFEKNDFAECAYFVFQKFLSQHSTKIALADINKFLDDISNKKMQQKIELFRLIFRRMTGFQMKWLTRIILQDLQLGIKAEDILDVLDIKSYNTSLRNCTIYDSSKKMKQNVQLFSHFKPMLLERLSIDDICKLFSTSKNYYVQTKYDGERSQIHMSHGRYKYFTRNGFEITKKPLLGGIDSLGYLSVKFAQFLDPDCTSFILDGELMVWNKKEKALLTKGMKVDVKFLQTVGPYRPCFIAFDIIMYNDISLLDIPYHRRLKQLENLLIKAHGAISACETTPIDDRTQLEDIFRSKCLQGKEEGIVVKRHDFLYKPNVRDGGGCYKIKAEYSDNLVQDLDLIILGGSYTKNKFPKQLNSLIMGAAIPASSEEEHPSSFMVIVSVSNGLSKEEWNFLEERFSSKWVEECPENILTYATRTQSDMWLRPEDSMILTIRATEMVPSNKHLIGYSFRFPRVMHIRQDKPWYSACTNKEILSLVKNKKAIHKLIKPEANLHNNEDLLELSGCTSDKPRILTRPWSGQIAHVAFEKPVIHTRLLEGKEICVINGTDDFSKEDIEKVLMQHSANIVSNPISTTYCTIVGKNNTIRALDVIKNHDNVVSFDWFLRVTSDQKSSISIHPWELLSKSKNPSDSSMEYDIYYDYYYIDATASTLQHSFARIDELVILKILTLMQKSLEIHEKRCLLIHSGA</sequence>
<dbReference type="GO" id="GO:0006297">
    <property type="term" value="P:nucleotide-excision repair, DNA gap filling"/>
    <property type="evidence" value="ECO:0007669"/>
    <property type="project" value="TreeGrafter"/>
</dbReference>
<dbReference type="GO" id="GO:0006310">
    <property type="term" value="P:DNA recombination"/>
    <property type="evidence" value="ECO:0007669"/>
    <property type="project" value="UniProtKB-KW"/>
</dbReference>